<feature type="transmembrane region" description="Helical" evidence="1">
    <location>
        <begin position="20"/>
        <end position="38"/>
    </location>
</feature>
<sequence length="403" mass="47168">MNRTFLKHEFLITARSMKNIPFLIFIGVLLLSYCLLILPSEETKESFYPNETLDYLTELEGEQQLRLKKGNTGVVRMSGAAVYAWNDYYYWLDKALLNAYEDRNFTRYLHLRTNALEGGAQEYIQDKELFKESPFPGKDRMHLYEQTMMRYENYMTKEHPITYGLIMEKTGLQGLQKFMLDYGMYFFLFCAIYFSSDVLTRDRKNRSVLQGLPLSWYRQLNLKTFSAFLYANLVIFGMAIVGVLLLAIQFGFGHFNLDVPIMISQQTFTRTDYGVISIAKLLGLISLAMLLLVFLFVRLNIIFSLLVKNEWVVLVLTTIILFSERIYYSRTTRELFGFDVSSFPQTYFDFGKVVTGEKNYLLNIESITAMKGFVVLFTTWAIIEIVLFFISRIVNKRRFYQSS</sequence>
<dbReference type="EMBL" id="CP129118">
    <property type="protein sequence ID" value="WOV88183.1"/>
    <property type="molecule type" value="Genomic_DNA"/>
</dbReference>
<evidence type="ECO:0000313" key="2">
    <source>
        <dbReference type="EMBL" id="WOV88183.1"/>
    </source>
</evidence>
<keyword evidence="1" id="KW-0472">Membrane</keyword>
<reference evidence="2 3" key="1">
    <citation type="submission" date="2023-06" db="EMBL/GenBank/DDBJ databases">
        <title>Sporosarcina sp. nov., isolated from Korean tranditional fermented seafood 'Jeotgal'.</title>
        <authorList>
            <person name="Yang A.I."/>
            <person name="Shin N.-R."/>
        </authorList>
    </citation>
    <scope>NUCLEOTIDE SEQUENCE [LARGE SCALE GENOMIC DNA]</scope>
    <source>
        <strain evidence="2 3">T2O-4</strain>
    </source>
</reference>
<evidence type="ECO:0008006" key="4">
    <source>
        <dbReference type="Google" id="ProtNLM"/>
    </source>
</evidence>
<organism evidence="2 3">
    <name type="scientific">Sporosarcina oncorhynchi</name>
    <dbReference type="NCBI Taxonomy" id="3056444"/>
    <lineage>
        <taxon>Bacteria</taxon>
        <taxon>Bacillati</taxon>
        <taxon>Bacillota</taxon>
        <taxon>Bacilli</taxon>
        <taxon>Bacillales</taxon>
        <taxon>Caryophanaceae</taxon>
        <taxon>Sporosarcina</taxon>
    </lineage>
</organism>
<feature type="transmembrane region" description="Helical" evidence="1">
    <location>
        <begin position="182"/>
        <end position="200"/>
    </location>
</feature>
<feature type="transmembrane region" description="Helical" evidence="1">
    <location>
        <begin position="273"/>
        <end position="299"/>
    </location>
</feature>
<accession>A0ABZ0L8A6</accession>
<protein>
    <recommendedName>
        <fullName evidence="4">ABC transporter permease</fullName>
    </recommendedName>
</protein>
<name>A0ABZ0L8A6_9BACL</name>
<evidence type="ECO:0000313" key="3">
    <source>
        <dbReference type="Proteomes" id="UP001303902"/>
    </source>
</evidence>
<keyword evidence="1" id="KW-1133">Transmembrane helix</keyword>
<dbReference type="Proteomes" id="UP001303902">
    <property type="component" value="Chromosome"/>
</dbReference>
<dbReference type="RefSeq" id="WP_317968972.1">
    <property type="nucleotide sequence ID" value="NZ_CP129118.1"/>
</dbReference>
<keyword evidence="3" id="KW-1185">Reference proteome</keyword>
<evidence type="ECO:0000256" key="1">
    <source>
        <dbReference type="SAM" id="Phobius"/>
    </source>
</evidence>
<feature type="transmembrane region" description="Helical" evidence="1">
    <location>
        <begin position="227"/>
        <end position="253"/>
    </location>
</feature>
<keyword evidence="1" id="KW-0812">Transmembrane</keyword>
<proteinExistence type="predicted"/>
<feature type="transmembrane region" description="Helical" evidence="1">
    <location>
        <begin position="373"/>
        <end position="394"/>
    </location>
</feature>
<feature type="transmembrane region" description="Helical" evidence="1">
    <location>
        <begin position="311"/>
        <end position="328"/>
    </location>
</feature>
<gene>
    <name evidence="2" type="ORF">QWT69_03390</name>
</gene>